<dbReference type="RefSeq" id="WP_345587140.1">
    <property type="nucleotide sequence ID" value="NZ_BAABJG010000006.1"/>
</dbReference>
<proteinExistence type="predicted"/>
<dbReference type="Gene3D" id="2.60.40.1630">
    <property type="entry name" value="bacillus anthracis domain"/>
    <property type="match status" value="1"/>
</dbReference>
<dbReference type="EMBL" id="JBHTLU010000013">
    <property type="protein sequence ID" value="MFD1220504.1"/>
    <property type="molecule type" value="Genomic_DNA"/>
</dbReference>
<organism evidence="3 4">
    <name type="scientific">Paenibacillus vulneris</name>
    <dbReference type="NCBI Taxonomy" id="1133364"/>
    <lineage>
        <taxon>Bacteria</taxon>
        <taxon>Bacillati</taxon>
        <taxon>Bacillota</taxon>
        <taxon>Bacilli</taxon>
        <taxon>Bacillales</taxon>
        <taxon>Paenibacillaceae</taxon>
        <taxon>Paenibacillus</taxon>
    </lineage>
</organism>
<dbReference type="InterPro" id="IPR040680">
    <property type="entry name" value="DUF5643"/>
</dbReference>
<feature type="domain" description="DUF5643" evidence="2">
    <location>
        <begin position="230"/>
        <end position="342"/>
    </location>
</feature>
<sequence length="343" mass="38050">MKRDFEMLNEISVDLSRYDAEELSYFERKRIKKRISRKLGKKSPLPRIAVVAVLCGSLLWLPAIQSDVRAAFYGLASSIPAVRGMLDLFVGQPEQRLAEYKTTVGQTVSDNGIDVRLDEVLIDTGRLIISSTFHSDKINLEDALSPFPSVYINGKDVMKNGGGGNGNKAKIDDNTYSFISSVNLNGTTIEGDLEIRIVYKDLDFAGNEPAHKGNWGFTLHTSAEKLLGDTRTIAIDRSFSLDNGQQIRIEAMELSPISTTIHYHILNGKDLDVLFQVIGSDGSRLIPVSAVTMSQNSHIRFPKLPEDLPSLTVVPYVISGEEGSKQPKEKTFLEKESFEVKIK</sequence>
<feature type="domain" description="DUF4179" evidence="1">
    <location>
        <begin position="47"/>
        <end position="134"/>
    </location>
</feature>
<comment type="caution">
    <text evidence="3">The sequence shown here is derived from an EMBL/GenBank/DDBJ whole genome shotgun (WGS) entry which is preliminary data.</text>
</comment>
<keyword evidence="4" id="KW-1185">Reference proteome</keyword>
<dbReference type="Pfam" id="PF18705">
    <property type="entry name" value="DUF5643"/>
    <property type="match status" value="1"/>
</dbReference>
<evidence type="ECO:0000259" key="2">
    <source>
        <dbReference type="Pfam" id="PF18705"/>
    </source>
</evidence>
<reference evidence="4" key="1">
    <citation type="journal article" date="2019" name="Int. J. Syst. Evol. Microbiol.">
        <title>The Global Catalogue of Microorganisms (GCM) 10K type strain sequencing project: providing services to taxonomists for standard genome sequencing and annotation.</title>
        <authorList>
            <consortium name="The Broad Institute Genomics Platform"/>
            <consortium name="The Broad Institute Genome Sequencing Center for Infectious Disease"/>
            <person name="Wu L."/>
            <person name="Ma J."/>
        </authorList>
    </citation>
    <scope>NUCLEOTIDE SEQUENCE [LARGE SCALE GENOMIC DNA]</scope>
    <source>
        <strain evidence="4">CCUG 53270</strain>
    </source>
</reference>
<protein>
    <submittedName>
        <fullName evidence="3">DUF4179 domain-containing protein</fullName>
    </submittedName>
</protein>
<evidence type="ECO:0000259" key="1">
    <source>
        <dbReference type="Pfam" id="PF13786"/>
    </source>
</evidence>
<evidence type="ECO:0000313" key="4">
    <source>
        <dbReference type="Proteomes" id="UP001597180"/>
    </source>
</evidence>
<gene>
    <name evidence="3" type="ORF">ACFQ4B_10260</name>
</gene>
<dbReference type="Proteomes" id="UP001597180">
    <property type="component" value="Unassembled WGS sequence"/>
</dbReference>
<accession>A0ABW3ULZ6</accession>
<dbReference type="InterPro" id="IPR025436">
    <property type="entry name" value="DUF4179"/>
</dbReference>
<name>A0ABW3ULZ6_9BACL</name>
<evidence type="ECO:0000313" key="3">
    <source>
        <dbReference type="EMBL" id="MFD1220504.1"/>
    </source>
</evidence>
<dbReference type="Pfam" id="PF13786">
    <property type="entry name" value="DUF4179"/>
    <property type="match status" value="1"/>
</dbReference>